<name>A0ACC1STE7_9APHY</name>
<dbReference type="EMBL" id="JANHOG010001041">
    <property type="protein sequence ID" value="KAJ3545880.1"/>
    <property type="molecule type" value="Genomic_DNA"/>
</dbReference>
<keyword evidence="2" id="KW-1185">Reference proteome</keyword>
<accession>A0ACC1STE7</accession>
<evidence type="ECO:0000313" key="1">
    <source>
        <dbReference type="EMBL" id="KAJ3545880.1"/>
    </source>
</evidence>
<proteinExistence type="predicted"/>
<organism evidence="1 2">
    <name type="scientific">Phlebia brevispora</name>
    <dbReference type="NCBI Taxonomy" id="194682"/>
    <lineage>
        <taxon>Eukaryota</taxon>
        <taxon>Fungi</taxon>
        <taxon>Dikarya</taxon>
        <taxon>Basidiomycota</taxon>
        <taxon>Agaricomycotina</taxon>
        <taxon>Agaricomycetes</taxon>
        <taxon>Polyporales</taxon>
        <taxon>Meruliaceae</taxon>
        <taxon>Phlebia</taxon>
    </lineage>
</organism>
<gene>
    <name evidence="1" type="ORF">NM688_g5575</name>
</gene>
<evidence type="ECO:0000313" key="2">
    <source>
        <dbReference type="Proteomes" id="UP001148662"/>
    </source>
</evidence>
<sequence>MVGVSSSTRVTYHWEPGRATVQTSSTAHFFPEESVDSDSTREPSIPVSESVYSDADGSLATRSLSEVEGVLLRRSDDGDVAEDASDTDASGKLRLTIAEPNRLLLERTDPAADAFMRILQHTMGPSQDGRVRREAVARAIAFLQASIQLGDQVSDFTSPRLLTNLAGSIPNSIMTQWLSDVETQMLK</sequence>
<dbReference type="Proteomes" id="UP001148662">
    <property type="component" value="Unassembled WGS sequence"/>
</dbReference>
<comment type="caution">
    <text evidence="1">The sequence shown here is derived from an EMBL/GenBank/DDBJ whole genome shotgun (WGS) entry which is preliminary data.</text>
</comment>
<protein>
    <submittedName>
        <fullName evidence="1">Uncharacterized protein</fullName>
    </submittedName>
</protein>
<reference evidence="1" key="1">
    <citation type="submission" date="2022-07" db="EMBL/GenBank/DDBJ databases">
        <title>Genome Sequence of Phlebia brevispora.</title>
        <authorList>
            <person name="Buettner E."/>
        </authorList>
    </citation>
    <scope>NUCLEOTIDE SEQUENCE</scope>
    <source>
        <strain evidence="1">MPL23</strain>
    </source>
</reference>